<keyword evidence="2" id="KW-0472">Membrane</keyword>
<dbReference type="STRING" id="1212545.SARL_03406"/>
<accession>A0A2T7BTK5</accession>
<protein>
    <submittedName>
        <fullName evidence="4">Uncharacterized protein</fullName>
    </submittedName>
</protein>
<proteinExistence type="predicted"/>
<dbReference type="EMBL" id="UGZE01000001">
    <property type="protein sequence ID" value="SUJ26447.1"/>
    <property type="molecule type" value="Genomic_DNA"/>
</dbReference>
<evidence type="ECO:0000313" key="4">
    <source>
        <dbReference type="EMBL" id="SUJ26447.1"/>
    </source>
</evidence>
<evidence type="ECO:0000256" key="2">
    <source>
        <dbReference type="SAM" id="Phobius"/>
    </source>
</evidence>
<evidence type="ECO:0000256" key="1">
    <source>
        <dbReference type="SAM" id="MobiDB-lite"/>
    </source>
</evidence>
<feature type="region of interest" description="Disordered" evidence="1">
    <location>
        <begin position="141"/>
        <end position="165"/>
    </location>
</feature>
<keyword evidence="2" id="KW-1133">Transmembrane helix</keyword>
<name>A0A2T7BTK5_9STAP</name>
<dbReference type="RefSeq" id="WP_021459833.1">
    <property type="nucleotide sequence ID" value="NZ_BKAV01000006.1"/>
</dbReference>
<dbReference type="Proteomes" id="UP000254956">
    <property type="component" value="Unassembled WGS sequence"/>
</dbReference>
<feature type="transmembrane region" description="Helical" evidence="2">
    <location>
        <begin position="7"/>
        <end position="27"/>
    </location>
</feature>
<evidence type="ECO:0000313" key="6">
    <source>
        <dbReference type="Proteomes" id="UP000321598"/>
    </source>
</evidence>
<feature type="transmembrane region" description="Helical" evidence="2">
    <location>
        <begin position="47"/>
        <end position="68"/>
    </location>
</feature>
<feature type="transmembrane region" description="Helical" evidence="2">
    <location>
        <begin position="75"/>
        <end position="101"/>
    </location>
</feature>
<gene>
    <name evidence="4" type="ORF">NCTC12413_02404</name>
    <name evidence="3" type="ORF">SAR03_09380</name>
</gene>
<keyword evidence="6" id="KW-1185">Reference proteome</keyword>
<evidence type="ECO:0000313" key="3">
    <source>
        <dbReference type="EMBL" id="GEP99900.1"/>
    </source>
</evidence>
<evidence type="ECO:0000313" key="5">
    <source>
        <dbReference type="Proteomes" id="UP000254956"/>
    </source>
</evidence>
<dbReference type="AlphaFoldDB" id="A0A2T7BTK5"/>
<dbReference type="OrthoDB" id="2394799at2"/>
<feature type="transmembrane region" description="Helical" evidence="2">
    <location>
        <begin position="107"/>
        <end position="132"/>
    </location>
</feature>
<dbReference type="Proteomes" id="UP000321598">
    <property type="component" value="Unassembled WGS sequence"/>
</dbReference>
<dbReference type="EMBL" id="BKAV01000006">
    <property type="protein sequence ID" value="GEP99900.1"/>
    <property type="molecule type" value="Genomic_DNA"/>
</dbReference>
<keyword evidence="2" id="KW-0812">Transmembrane</keyword>
<reference evidence="3 6" key="2">
    <citation type="submission" date="2019-07" db="EMBL/GenBank/DDBJ databases">
        <title>Whole genome shotgun sequence of Staphylococcus arlettae NBRC 109765.</title>
        <authorList>
            <person name="Hosoyama A."/>
            <person name="Uohara A."/>
            <person name="Ohji S."/>
            <person name="Ichikawa N."/>
        </authorList>
    </citation>
    <scope>NUCLEOTIDE SEQUENCE [LARGE SCALE GENOMIC DNA]</scope>
    <source>
        <strain evidence="3 6">NBRC 109765</strain>
    </source>
</reference>
<sequence length="165" mass="18666">MNKHLSNILFTFFGILAWLATMLIFILPTLTPYQSYIESQSGLSEGWIVVLLVLITLFYIFILVLDLFNSVATQALQFVLLTLVIVCALPSITAFIIISFIVDISIIQIFIPIVLIIFTILLHVVWCTIPFLQTKEAKEAKAQQDAKQRDDTNTAKDSITKRHAH</sequence>
<organism evidence="4 5">
    <name type="scientific">Staphylococcus arlettae</name>
    <dbReference type="NCBI Taxonomy" id="29378"/>
    <lineage>
        <taxon>Bacteria</taxon>
        <taxon>Bacillati</taxon>
        <taxon>Bacillota</taxon>
        <taxon>Bacilli</taxon>
        <taxon>Bacillales</taxon>
        <taxon>Staphylococcaceae</taxon>
        <taxon>Staphylococcus</taxon>
    </lineage>
</organism>
<reference evidence="4 5" key="1">
    <citation type="submission" date="2018-06" db="EMBL/GenBank/DDBJ databases">
        <authorList>
            <consortium name="Pathogen Informatics"/>
            <person name="Doyle S."/>
        </authorList>
    </citation>
    <scope>NUCLEOTIDE SEQUENCE [LARGE SCALE GENOMIC DNA]</scope>
    <source>
        <strain evidence="4 5">NCTC12413</strain>
    </source>
</reference>